<evidence type="ECO:0000256" key="6">
    <source>
        <dbReference type="ARBA" id="ARBA00023136"/>
    </source>
</evidence>
<dbReference type="InterPro" id="IPR023271">
    <property type="entry name" value="Aquaporin-like"/>
</dbReference>
<evidence type="ECO:0000256" key="5">
    <source>
        <dbReference type="ARBA" id="ARBA00022989"/>
    </source>
</evidence>
<feature type="transmembrane region" description="Helical" evidence="8">
    <location>
        <begin position="151"/>
        <end position="169"/>
    </location>
</feature>
<dbReference type="Gene3D" id="1.20.1080.10">
    <property type="entry name" value="Glycerol uptake facilitator protein"/>
    <property type="match status" value="1"/>
</dbReference>
<comment type="caution">
    <text evidence="9">The sequence shown here is derived from an EMBL/GenBank/DDBJ whole genome shotgun (WGS) entry which is preliminary data.</text>
</comment>
<dbReference type="GO" id="GO:0015254">
    <property type="term" value="F:glycerol channel activity"/>
    <property type="evidence" value="ECO:0007669"/>
    <property type="project" value="TreeGrafter"/>
</dbReference>
<feature type="transmembrane region" description="Helical" evidence="8">
    <location>
        <begin position="84"/>
        <end position="105"/>
    </location>
</feature>
<dbReference type="Pfam" id="PF00230">
    <property type="entry name" value="MIP"/>
    <property type="match status" value="1"/>
</dbReference>
<feature type="transmembrane region" description="Helical" evidence="8">
    <location>
        <begin position="181"/>
        <end position="199"/>
    </location>
</feature>
<dbReference type="AlphaFoldDB" id="A0A0R1H0H6"/>
<dbReference type="PATRIC" id="fig|1423722.3.peg.1523"/>
<protein>
    <submittedName>
        <fullName evidence="9">Glycerol uptake facilitator protein</fullName>
    </submittedName>
</protein>
<evidence type="ECO:0000256" key="2">
    <source>
        <dbReference type="ARBA" id="ARBA00006175"/>
    </source>
</evidence>
<accession>A0A0R1H0H6</accession>
<dbReference type="GO" id="GO:0005886">
    <property type="term" value="C:plasma membrane"/>
    <property type="evidence" value="ECO:0007669"/>
    <property type="project" value="TreeGrafter"/>
</dbReference>
<dbReference type="PRINTS" id="PR00783">
    <property type="entry name" value="MINTRINSICP"/>
</dbReference>
<evidence type="ECO:0000256" key="4">
    <source>
        <dbReference type="ARBA" id="ARBA00022692"/>
    </source>
</evidence>
<keyword evidence="4 7" id="KW-0812">Transmembrane</keyword>
<evidence type="ECO:0000256" key="3">
    <source>
        <dbReference type="ARBA" id="ARBA00022448"/>
    </source>
</evidence>
<feature type="transmembrane region" description="Helical" evidence="8">
    <location>
        <begin position="52"/>
        <end position="72"/>
    </location>
</feature>
<feature type="transmembrane region" description="Helical" evidence="8">
    <location>
        <begin position="232"/>
        <end position="251"/>
    </location>
</feature>
<keyword evidence="5 8" id="KW-1133">Transmembrane helix</keyword>
<dbReference type="InterPro" id="IPR050363">
    <property type="entry name" value="MIP/Aquaporin"/>
</dbReference>
<evidence type="ECO:0000256" key="1">
    <source>
        <dbReference type="ARBA" id="ARBA00004141"/>
    </source>
</evidence>
<dbReference type="InterPro" id="IPR000425">
    <property type="entry name" value="MIP"/>
</dbReference>
<dbReference type="PANTHER" id="PTHR43829">
    <property type="entry name" value="AQUAPORIN OR AQUAGLYCEROPORIN RELATED"/>
    <property type="match status" value="1"/>
</dbReference>
<evidence type="ECO:0000313" key="9">
    <source>
        <dbReference type="EMBL" id="KRK37153.1"/>
    </source>
</evidence>
<proteinExistence type="inferred from homology"/>
<organism evidence="9 10">
    <name type="scientific">Amylolactobacillus amylotrophicus DSM 20534</name>
    <dbReference type="NCBI Taxonomy" id="1423722"/>
    <lineage>
        <taxon>Bacteria</taxon>
        <taxon>Bacillati</taxon>
        <taxon>Bacillota</taxon>
        <taxon>Bacilli</taxon>
        <taxon>Lactobacillales</taxon>
        <taxon>Lactobacillaceae</taxon>
        <taxon>Amylolactobacillus</taxon>
    </lineage>
</organism>
<gene>
    <name evidence="9" type="ORF">FC62_GL001498</name>
</gene>
<keyword evidence="6 8" id="KW-0472">Membrane</keyword>
<keyword evidence="10" id="KW-1185">Reference proteome</keyword>
<sequence length="257" mass="27134">MFDLTSIFWGKKMEYSLATQLIAEFIGTAFMVLLGNGSVANVELEGTKGHHGSWLIIAIGYGMGVMIPALMIGSVSGNYINPAFVIGMASVGSLAWGKALLFIVVEFLGAMAGQLVVVAMHKPYYDKTTNPTAILGTFSTIENTGSKLNGFVSEFFGSFVLFFGALALTHNAFNGKADLEVAHIGLGFLVMALVASMGGPTGPALNPARDLGPRILHAILPLKNKGDSQWDYALIPVIAPILAAVCAAFLFRGIFGL</sequence>
<name>A0A0R1H0H6_9LACO</name>
<reference evidence="9 10" key="1">
    <citation type="journal article" date="2015" name="Genome Announc.">
        <title>Expanding the biotechnology potential of lactobacilli through comparative genomics of 213 strains and associated genera.</title>
        <authorList>
            <person name="Sun Z."/>
            <person name="Harris H.M."/>
            <person name="McCann A."/>
            <person name="Guo C."/>
            <person name="Argimon S."/>
            <person name="Zhang W."/>
            <person name="Yang X."/>
            <person name="Jeffery I.B."/>
            <person name="Cooney J.C."/>
            <person name="Kagawa T.F."/>
            <person name="Liu W."/>
            <person name="Song Y."/>
            <person name="Salvetti E."/>
            <person name="Wrobel A."/>
            <person name="Rasinkangas P."/>
            <person name="Parkhill J."/>
            <person name="Rea M.C."/>
            <person name="O'Sullivan O."/>
            <person name="Ritari J."/>
            <person name="Douillard F.P."/>
            <person name="Paul Ross R."/>
            <person name="Yang R."/>
            <person name="Briner A.E."/>
            <person name="Felis G.E."/>
            <person name="de Vos W.M."/>
            <person name="Barrangou R."/>
            <person name="Klaenhammer T.R."/>
            <person name="Caufield P.W."/>
            <person name="Cui Y."/>
            <person name="Zhang H."/>
            <person name="O'Toole P.W."/>
        </authorList>
    </citation>
    <scope>NUCLEOTIDE SEQUENCE [LARGE SCALE GENOMIC DNA]</scope>
    <source>
        <strain evidence="9 10">DSM 20534</strain>
    </source>
</reference>
<feature type="transmembrane region" description="Helical" evidence="8">
    <location>
        <begin position="21"/>
        <end position="40"/>
    </location>
</feature>
<evidence type="ECO:0000256" key="8">
    <source>
        <dbReference type="SAM" id="Phobius"/>
    </source>
</evidence>
<dbReference type="EMBL" id="AZCV01000007">
    <property type="protein sequence ID" value="KRK37153.1"/>
    <property type="molecule type" value="Genomic_DNA"/>
</dbReference>
<dbReference type="PANTHER" id="PTHR43829:SF9">
    <property type="entry name" value="AQUAPORIN-9"/>
    <property type="match status" value="1"/>
</dbReference>
<evidence type="ECO:0000313" key="10">
    <source>
        <dbReference type="Proteomes" id="UP000050909"/>
    </source>
</evidence>
<keyword evidence="3 7" id="KW-0813">Transport</keyword>
<dbReference type="Proteomes" id="UP000050909">
    <property type="component" value="Unassembled WGS sequence"/>
</dbReference>
<comment type="similarity">
    <text evidence="2 7">Belongs to the MIP/aquaporin (TC 1.A.8) family.</text>
</comment>
<evidence type="ECO:0000256" key="7">
    <source>
        <dbReference type="RuleBase" id="RU000477"/>
    </source>
</evidence>
<dbReference type="SUPFAM" id="SSF81338">
    <property type="entry name" value="Aquaporin-like"/>
    <property type="match status" value="1"/>
</dbReference>
<comment type="subcellular location">
    <subcellularLocation>
        <location evidence="1">Membrane</location>
        <topology evidence="1">Multi-pass membrane protein</topology>
    </subcellularLocation>
</comment>